<gene>
    <name evidence="1" type="ORF">OCL97_15560</name>
</gene>
<sequence length="87" mass="9652">MNRTIKRLMLIFVGVFALSLVAVTVYQVGWVMPGQACEARGDWWDWRGRTCARPVLISDITGRVIDTPEQRKAAKAHAAKVRAAAAQ</sequence>
<keyword evidence="2" id="KW-1185">Reference proteome</keyword>
<accession>A0ABW6CQL0</accession>
<dbReference type="EMBL" id="JAOTJD010000031">
    <property type="protein sequence ID" value="MFD3265374.1"/>
    <property type="molecule type" value="Genomic_DNA"/>
</dbReference>
<protein>
    <submittedName>
        <fullName evidence="1">Uncharacterized protein</fullName>
    </submittedName>
</protein>
<evidence type="ECO:0000313" key="2">
    <source>
        <dbReference type="Proteomes" id="UP001598130"/>
    </source>
</evidence>
<proteinExistence type="predicted"/>
<organism evidence="1 2">
    <name type="scientific">Phenylobacterium ferrooxidans</name>
    <dbReference type="NCBI Taxonomy" id="2982689"/>
    <lineage>
        <taxon>Bacteria</taxon>
        <taxon>Pseudomonadati</taxon>
        <taxon>Pseudomonadota</taxon>
        <taxon>Alphaproteobacteria</taxon>
        <taxon>Caulobacterales</taxon>
        <taxon>Caulobacteraceae</taxon>
        <taxon>Phenylobacterium</taxon>
    </lineage>
</organism>
<dbReference type="Proteomes" id="UP001598130">
    <property type="component" value="Unassembled WGS sequence"/>
</dbReference>
<comment type="caution">
    <text evidence="1">The sequence shown here is derived from an EMBL/GenBank/DDBJ whole genome shotgun (WGS) entry which is preliminary data.</text>
</comment>
<dbReference type="RefSeq" id="WP_304782875.1">
    <property type="nucleotide sequence ID" value="NZ_JAOTJD010000031.1"/>
</dbReference>
<evidence type="ECO:0000313" key="1">
    <source>
        <dbReference type="EMBL" id="MFD3265374.1"/>
    </source>
</evidence>
<name>A0ABW6CQL0_9CAUL</name>
<reference evidence="1 2" key="1">
    <citation type="submission" date="2022-09" db="EMBL/GenBank/DDBJ databases">
        <title>New species of Phenylobacterium.</title>
        <authorList>
            <person name="Mieszkin S."/>
        </authorList>
    </citation>
    <scope>NUCLEOTIDE SEQUENCE [LARGE SCALE GENOMIC DNA]</scope>
    <source>
        <strain evidence="1 2">HK31-G</strain>
    </source>
</reference>